<feature type="region of interest" description="Disordered" evidence="7">
    <location>
        <begin position="1"/>
        <end position="22"/>
    </location>
</feature>
<feature type="transmembrane region" description="Helical" evidence="8">
    <location>
        <begin position="321"/>
        <end position="343"/>
    </location>
</feature>
<dbReference type="PANTHER" id="PTHR23517:SF2">
    <property type="entry name" value="MULTIDRUG RESISTANCE PROTEIN MDTH"/>
    <property type="match status" value="1"/>
</dbReference>
<evidence type="ECO:0000256" key="3">
    <source>
        <dbReference type="ARBA" id="ARBA00022475"/>
    </source>
</evidence>
<accession>A0A1M7Q9I4</accession>
<dbReference type="Proteomes" id="UP000184111">
    <property type="component" value="Unassembled WGS sequence"/>
</dbReference>
<proteinExistence type="predicted"/>
<sequence length="431" mass="44757">MSASSSRPLRSSRDPQPAGTGRSRLPSAFWWLWTTTVVNRVGGFVAPFLALYLTQQRGSSSAFAGLVVSLYGLGSMAADIAGGQLADRVGRRPTLVAGQLAAAVCTAVLAFTRGTYAIAAVAFAVGLTGNLARPALTAAFADIVPEADRTRAFALNYWAINLGFAVSTMVAGLVAEHGYLPLFLGDAATTAVCAVIVWRRVPESLPAPGPAEHGSTAPHAHGPRRQVVRGRFAVFVGLTVLLYLVFQQATTTLPLAMHRAGFDTPSYGLVIAVNGLVIVALQLPLTRWFADRDRAAVLAVGSLLTGGGFALLTLAGTVPAYGATVAVWTVGEIVFAPAAMATATDLAPDHARGRYLGAYTLSFSTAAFVGPVLGGLLLDRAGADAVWIACGCVGLFTAAGYYALVRTDQRRLYTSGRGDADAYQPAKPGSA</sequence>
<evidence type="ECO:0000256" key="1">
    <source>
        <dbReference type="ARBA" id="ARBA00004651"/>
    </source>
</evidence>
<dbReference type="InterPro" id="IPR050171">
    <property type="entry name" value="MFS_Transporters"/>
</dbReference>
<keyword evidence="11" id="KW-1185">Reference proteome</keyword>
<evidence type="ECO:0000313" key="11">
    <source>
        <dbReference type="Proteomes" id="UP000184111"/>
    </source>
</evidence>
<feature type="transmembrane region" description="Helical" evidence="8">
    <location>
        <begin position="62"/>
        <end position="82"/>
    </location>
</feature>
<dbReference type="PANTHER" id="PTHR23517">
    <property type="entry name" value="RESISTANCE PROTEIN MDTM, PUTATIVE-RELATED-RELATED"/>
    <property type="match status" value="1"/>
</dbReference>
<keyword evidence="2" id="KW-0813">Transport</keyword>
<dbReference type="OrthoDB" id="5379144at2"/>
<evidence type="ECO:0000256" key="5">
    <source>
        <dbReference type="ARBA" id="ARBA00022989"/>
    </source>
</evidence>
<feature type="domain" description="Major facilitator superfamily (MFS) profile" evidence="9">
    <location>
        <begin position="28"/>
        <end position="409"/>
    </location>
</feature>
<feature type="transmembrane region" description="Helical" evidence="8">
    <location>
        <begin position="266"/>
        <end position="283"/>
    </location>
</feature>
<dbReference type="Gene3D" id="1.20.1250.20">
    <property type="entry name" value="MFS general substrate transporter like domains"/>
    <property type="match status" value="1"/>
</dbReference>
<dbReference type="PROSITE" id="PS00216">
    <property type="entry name" value="SUGAR_TRANSPORT_1"/>
    <property type="match status" value="1"/>
</dbReference>
<evidence type="ECO:0000256" key="6">
    <source>
        <dbReference type="ARBA" id="ARBA00023136"/>
    </source>
</evidence>
<gene>
    <name evidence="10" type="ORF">SAMN05216499_1317</name>
</gene>
<keyword evidence="5 8" id="KW-1133">Transmembrane helix</keyword>
<feature type="transmembrane region" description="Helical" evidence="8">
    <location>
        <begin position="385"/>
        <end position="404"/>
    </location>
</feature>
<dbReference type="STRING" id="310782.SAMN05216499_1317"/>
<keyword evidence="4 8" id="KW-0812">Transmembrane</keyword>
<dbReference type="GO" id="GO:0022857">
    <property type="term" value="F:transmembrane transporter activity"/>
    <property type="evidence" value="ECO:0007669"/>
    <property type="project" value="InterPro"/>
</dbReference>
<evidence type="ECO:0000256" key="8">
    <source>
        <dbReference type="SAM" id="Phobius"/>
    </source>
</evidence>
<dbReference type="InterPro" id="IPR011701">
    <property type="entry name" value="MFS"/>
</dbReference>
<dbReference type="InterPro" id="IPR005829">
    <property type="entry name" value="Sugar_transporter_CS"/>
</dbReference>
<dbReference type="InterPro" id="IPR036259">
    <property type="entry name" value="MFS_trans_sf"/>
</dbReference>
<protein>
    <submittedName>
        <fullName evidence="10">Predicted arabinose efflux permease, MFS family</fullName>
    </submittedName>
</protein>
<feature type="transmembrane region" description="Helical" evidence="8">
    <location>
        <begin position="355"/>
        <end position="373"/>
    </location>
</feature>
<feature type="transmembrane region" description="Helical" evidence="8">
    <location>
        <begin position="117"/>
        <end position="141"/>
    </location>
</feature>
<evidence type="ECO:0000256" key="2">
    <source>
        <dbReference type="ARBA" id="ARBA00022448"/>
    </source>
</evidence>
<dbReference type="EMBL" id="FRBI01000031">
    <property type="protein sequence ID" value="SHN27261.1"/>
    <property type="molecule type" value="Genomic_DNA"/>
</dbReference>
<name>A0A1M7Q9I4_9ACTN</name>
<organism evidence="10 11">
    <name type="scientific">Actinacidiphila paucisporea</name>
    <dbReference type="NCBI Taxonomy" id="310782"/>
    <lineage>
        <taxon>Bacteria</taxon>
        <taxon>Bacillati</taxon>
        <taxon>Actinomycetota</taxon>
        <taxon>Actinomycetes</taxon>
        <taxon>Kitasatosporales</taxon>
        <taxon>Streptomycetaceae</taxon>
        <taxon>Actinacidiphila</taxon>
    </lineage>
</organism>
<dbReference type="PROSITE" id="PS50850">
    <property type="entry name" value="MFS"/>
    <property type="match status" value="1"/>
</dbReference>
<comment type="subcellular location">
    <subcellularLocation>
        <location evidence="1">Cell membrane</location>
        <topology evidence="1">Multi-pass membrane protein</topology>
    </subcellularLocation>
</comment>
<evidence type="ECO:0000256" key="7">
    <source>
        <dbReference type="SAM" id="MobiDB-lite"/>
    </source>
</evidence>
<dbReference type="GO" id="GO:0005886">
    <property type="term" value="C:plasma membrane"/>
    <property type="evidence" value="ECO:0007669"/>
    <property type="project" value="UniProtKB-SubCell"/>
</dbReference>
<feature type="transmembrane region" description="Helical" evidence="8">
    <location>
        <begin position="295"/>
        <end position="315"/>
    </location>
</feature>
<evidence type="ECO:0000313" key="10">
    <source>
        <dbReference type="EMBL" id="SHN27261.1"/>
    </source>
</evidence>
<feature type="transmembrane region" description="Helical" evidence="8">
    <location>
        <begin position="153"/>
        <end position="173"/>
    </location>
</feature>
<feature type="transmembrane region" description="Helical" evidence="8">
    <location>
        <begin position="228"/>
        <end position="246"/>
    </location>
</feature>
<keyword evidence="6 8" id="KW-0472">Membrane</keyword>
<feature type="transmembrane region" description="Helical" evidence="8">
    <location>
        <begin position="30"/>
        <end position="50"/>
    </location>
</feature>
<dbReference type="CDD" id="cd17329">
    <property type="entry name" value="MFS_MdtH_MDR_like"/>
    <property type="match status" value="1"/>
</dbReference>
<reference evidence="10 11" key="1">
    <citation type="submission" date="2016-11" db="EMBL/GenBank/DDBJ databases">
        <authorList>
            <person name="Jaros S."/>
            <person name="Januszkiewicz K."/>
            <person name="Wedrychowicz H."/>
        </authorList>
    </citation>
    <scope>NUCLEOTIDE SEQUENCE [LARGE SCALE GENOMIC DNA]</scope>
    <source>
        <strain evidence="10 11">CGMCC 4.2025</strain>
    </source>
</reference>
<evidence type="ECO:0000259" key="9">
    <source>
        <dbReference type="PROSITE" id="PS50850"/>
    </source>
</evidence>
<dbReference type="RefSeq" id="WP_073502323.1">
    <property type="nucleotide sequence ID" value="NZ_FRBI01000031.1"/>
</dbReference>
<keyword evidence="3" id="KW-1003">Cell membrane</keyword>
<dbReference type="InterPro" id="IPR020846">
    <property type="entry name" value="MFS_dom"/>
</dbReference>
<dbReference type="AlphaFoldDB" id="A0A1M7Q9I4"/>
<evidence type="ECO:0000256" key="4">
    <source>
        <dbReference type="ARBA" id="ARBA00022692"/>
    </source>
</evidence>
<dbReference type="Pfam" id="PF07690">
    <property type="entry name" value="MFS_1"/>
    <property type="match status" value="1"/>
</dbReference>
<dbReference type="SUPFAM" id="SSF103473">
    <property type="entry name" value="MFS general substrate transporter"/>
    <property type="match status" value="1"/>
</dbReference>
<feature type="transmembrane region" description="Helical" evidence="8">
    <location>
        <begin position="179"/>
        <end position="198"/>
    </location>
</feature>